<keyword evidence="4 9" id="KW-0808">Transferase</keyword>
<keyword evidence="10" id="KW-1185">Reference proteome</keyword>
<feature type="transmembrane region" description="Helical" evidence="8">
    <location>
        <begin position="73"/>
        <end position="102"/>
    </location>
</feature>
<keyword evidence="5 8" id="KW-0812">Transmembrane</keyword>
<dbReference type="InterPro" id="IPR050297">
    <property type="entry name" value="LipidA_mod_glycosyltrf_83"/>
</dbReference>
<evidence type="ECO:0000256" key="3">
    <source>
        <dbReference type="ARBA" id="ARBA00022676"/>
    </source>
</evidence>
<dbReference type="RefSeq" id="WP_212538125.1">
    <property type="nucleotide sequence ID" value="NZ_JAGTUU010000008.1"/>
</dbReference>
<evidence type="ECO:0000256" key="4">
    <source>
        <dbReference type="ARBA" id="ARBA00022679"/>
    </source>
</evidence>
<feature type="transmembrane region" description="Helical" evidence="8">
    <location>
        <begin position="209"/>
        <end position="232"/>
    </location>
</feature>
<keyword evidence="2" id="KW-1003">Cell membrane</keyword>
<dbReference type="EMBL" id="JAGTUU010000008">
    <property type="protein sequence ID" value="MBS0126175.1"/>
    <property type="molecule type" value="Genomic_DNA"/>
</dbReference>
<feature type="transmembrane region" description="Helical" evidence="8">
    <location>
        <begin position="145"/>
        <end position="164"/>
    </location>
</feature>
<evidence type="ECO:0000256" key="7">
    <source>
        <dbReference type="ARBA" id="ARBA00023136"/>
    </source>
</evidence>
<evidence type="ECO:0000313" key="9">
    <source>
        <dbReference type="EMBL" id="MBS0126175.1"/>
    </source>
</evidence>
<dbReference type="GO" id="GO:0005886">
    <property type="term" value="C:plasma membrane"/>
    <property type="evidence" value="ECO:0007669"/>
    <property type="project" value="UniProtKB-SubCell"/>
</dbReference>
<keyword evidence="7 8" id="KW-0472">Membrane</keyword>
<keyword evidence="3 9" id="KW-0328">Glycosyltransferase</keyword>
<dbReference type="Proteomes" id="UP000681356">
    <property type="component" value="Unassembled WGS sequence"/>
</dbReference>
<evidence type="ECO:0000256" key="2">
    <source>
        <dbReference type="ARBA" id="ARBA00022475"/>
    </source>
</evidence>
<gene>
    <name evidence="9" type="ORF">KB874_18975</name>
</gene>
<dbReference type="GO" id="GO:0016763">
    <property type="term" value="F:pentosyltransferase activity"/>
    <property type="evidence" value="ECO:0007669"/>
    <property type="project" value="TreeGrafter"/>
</dbReference>
<proteinExistence type="predicted"/>
<comment type="subcellular location">
    <subcellularLocation>
        <location evidence="1">Cell membrane</location>
        <topology evidence="1">Multi-pass membrane protein</topology>
    </subcellularLocation>
</comment>
<dbReference type="GO" id="GO:0009103">
    <property type="term" value="P:lipopolysaccharide biosynthetic process"/>
    <property type="evidence" value="ECO:0007669"/>
    <property type="project" value="UniProtKB-ARBA"/>
</dbReference>
<sequence>MTEEDKAPGGLALAGLIGLFVLLALPALIWPIDPHLDERRYSIAAAHMMATGDYLVPISETGELRLTKPPLTYYHVVAGFVLFGQGLFGAKVAFLASAAAILGVTYALARALGAVRPAALLAVAMLAGHRVFFATAPQYIPDMPLVLGTSLAALGFVHVLRGTARPLHMYLAWLGLAWAVLAKGFLAPLMLLPYLALRPGAPSGPQLRWHEAVAALLALVLASGWFGLMAVLHPDTLMTQFFGDQVTDKVGKDALDVLAGLGKTTADLLLSALPGLLVVALARMAGGRRGADAPPIASRAAGFLLAWVVLNLVVFAFSTKLYERYTLPAAPALAALLALYASGLTRAALETGLRRAMRLLLPLLALAMLLGGIVALRHGAPGWGVAALAVALAGVPLLWRALGRTPLAAGLASVLLVFPGIALSRLPIDQALFLPSAGQIAAAWVQDLSDGQRAMVIARTAELVDQIGVQTGDILALGYAIDFDPARDADAALVVFTDPGFRSPIEAAGYMVAVVPVLNDLALRLDQIGATLALPDAQAVRDRYGTPLFLATRG</sequence>
<feature type="transmembrane region" description="Helical" evidence="8">
    <location>
        <begin position="329"/>
        <end position="349"/>
    </location>
</feature>
<keyword evidence="6 8" id="KW-1133">Transmembrane helix</keyword>
<feature type="transmembrane region" description="Helical" evidence="8">
    <location>
        <begin position="170"/>
        <end position="197"/>
    </location>
</feature>
<evidence type="ECO:0000256" key="6">
    <source>
        <dbReference type="ARBA" id="ARBA00022989"/>
    </source>
</evidence>
<dbReference type="PANTHER" id="PTHR33908">
    <property type="entry name" value="MANNOSYLTRANSFERASE YKCB-RELATED"/>
    <property type="match status" value="1"/>
</dbReference>
<evidence type="ECO:0000256" key="1">
    <source>
        <dbReference type="ARBA" id="ARBA00004651"/>
    </source>
</evidence>
<comment type="caution">
    <text evidence="9">The sequence shown here is derived from an EMBL/GenBank/DDBJ whole genome shotgun (WGS) entry which is preliminary data.</text>
</comment>
<dbReference type="EC" id="2.4.-.-" evidence="9"/>
<feature type="transmembrane region" description="Helical" evidence="8">
    <location>
        <begin position="382"/>
        <end position="399"/>
    </location>
</feature>
<name>A0A8J7WEJ2_9RHOB</name>
<evidence type="ECO:0000256" key="5">
    <source>
        <dbReference type="ARBA" id="ARBA00022692"/>
    </source>
</evidence>
<reference evidence="9" key="1">
    <citation type="submission" date="2021-04" db="EMBL/GenBank/DDBJ databases">
        <authorList>
            <person name="Yoon J."/>
        </authorList>
    </citation>
    <scope>NUCLEOTIDE SEQUENCE</scope>
    <source>
        <strain evidence="9">KMU-90</strain>
    </source>
</reference>
<dbReference type="AlphaFoldDB" id="A0A8J7WEJ2"/>
<feature type="transmembrane region" description="Helical" evidence="8">
    <location>
        <begin position="356"/>
        <end position="376"/>
    </location>
</feature>
<dbReference type="GO" id="GO:0010041">
    <property type="term" value="P:response to iron(III) ion"/>
    <property type="evidence" value="ECO:0007669"/>
    <property type="project" value="TreeGrafter"/>
</dbReference>
<feature type="transmembrane region" description="Helical" evidence="8">
    <location>
        <begin position="114"/>
        <end position="133"/>
    </location>
</feature>
<accession>A0A8J7WEJ2</accession>
<evidence type="ECO:0000256" key="8">
    <source>
        <dbReference type="SAM" id="Phobius"/>
    </source>
</evidence>
<feature type="transmembrane region" description="Helical" evidence="8">
    <location>
        <begin position="12"/>
        <end position="32"/>
    </location>
</feature>
<feature type="transmembrane region" description="Helical" evidence="8">
    <location>
        <begin position="297"/>
        <end position="317"/>
    </location>
</feature>
<evidence type="ECO:0000313" key="10">
    <source>
        <dbReference type="Proteomes" id="UP000681356"/>
    </source>
</evidence>
<protein>
    <submittedName>
        <fullName evidence="9">Glycosyltransferase family 39 protein</fullName>
        <ecNumber evidence="9">2.4.-.-</ecNumber>
    </submittedName>
</protein>
<feature type="transmembrane region" description="Helical" evidence="8">
    <location>
        <begin position="406"/>
        <end position="426"/>
    </location>
</feature>
<organism evidence="9 10">
    <name type="scientific">Thetidibacter halocola</name>
    <dbReference type="NCBI Taxonomy" id="2827239"/>
    <lineage>
        <taxon>Bacteria</taxon>
        <taxon>Pseudomonadati</taxon>
        <taxon>Pseudomonadota</taxon>
        <taxon>Alphaproteobacteria</taxon>
        <taxon>Rhodobacterales</taxon>
        <taxon>Roseobacteraceae</taxon>
        <taxon>Thetidibacter</taxon>
    </lineage>
</organism>
<dbReference type="PANTHER" id="PTHR33908:SF3">
    <property type="entry name" value="UNDECAPRENYL PHOSPHATE-ALPHA-4-AMINO-4-DEOXY-L-ARABINOSE ARABINOSYL TRANSFERASE"/>
    <property type="match status" value="1"/>
</dbReference>